<dbReference type="InterPro" id="IPR002510">
    <property type="entry name" value="Metalloprtase-TldD/E_N"/>
</dbReference>
<sequence>MDYADIRHQKTNLEDIKVKNGNVEALSRNDDQGFGIRVIADGAWGFAASSICTSEEMKRVADQAIEIAKASAITKKENAKLAETEVHKDKYESQYAIDPFGVSVDRKINLLLDACKIMMKNKKIKVAEGSMQFFKTNKAFASTEKAFIEQSILESGAGISATAVDGREAQRRSYPNSHGGDYASRGYEFVEDMNLLENAERVREEAIQLLSADPLPEMETTIIISGNQLALQVHESCGHPTELDRVLGTEISLAGGSFLTLDKLNKLKYGSEKVTITADASLSGGLGSFGYDDEGVKAQRVDLVRNGLFVGYQTSRETALVLNQKSNGTMRADGWNRIPLIRMTNINLEPGEWELDDLIRDTQSGFFLETNKSWSIDDRRLNFQFGVEAAWEIKDGKLGKIYKNAFYTGMTPQFWNNCDAVCNRKHWHIWGVPNCGKGEPMQIMHVAHGTSPTRFRNVKVGVSK</sequence>
<dbReference type="GO" id="GO:0008237">
    <property type="term" value="F:metallopeptidase activity"/>
    <property type="evidence" value="ECO:0007669"/>
    <property type="project" value="UniProtKB-KW"/>
</dbReference>
<evidence type="ECO:0000313" key="8">
    <source>
        <dbReference type="EMBL" id="KPJ65752.1"/>
    </source>
</evidence>
<dbReference type="PANTHER" id="PTHR30624:SF10">
    <property type="entry name" value="CONSERVED PROTEIN"/>
    <property type="match status" value="1"/>
</dbReference>
<dbReference type="Pfam" id="PF19289">
    <property type="entry name" value="PmbA_TldD_3rd"/>
    <property type="match status" value="1"/>
</dbReference>
<reference evidence="8 9" key="1">
    <citation type="journal article" date="2015" name="Microbiome">
        <title>Genomic resolution of linkages in carbon, nitrogen, and sulfur cycling among widespread estuary sediment bacteria.</title>
        <authorList>
            <person name="Baker B.J."/>
            <person name="Lazar C.S."/>
            <person name="Teske A.P."/>
            <person name="Dick G.J."/>
        </authorList>
    </citation>
    <scope>NUCLEOTIDE SEQUENCE [LARGE SCALE GENOMIC DNA]</scope>
    <source>
        <strain evidence="8">DG_54_3</strain>
    </source>
</reference>
<keyword evidence="4" id="KW-0482">Metalloprotease</keyword>
<evidence type="ECO:0000259" key="6">
    <source>
        <dbReference type="Pfam" id="PF19289"/>
    </source>
</evidence>
<gene>
    <name evidence="8" type="ORF">AMJ44_09570</name>
</gene>
<evidence type="ECO:0000256" key="2">
    <source>
        <dbReference type="ARBA" id="ARBA00022670"/>
    </source>
</evidence>
<accession>A0A0S7XTJ7</accession>
<dbReference type="FunFam" id="3.30.2290.10:FF:000003">
    <property type="entry name" value="Zinc-dependent protease, TldD/PmbA family"/>
    <property type="match status" value="1"/>
</dbReference>
<evidence type="ECO:0000256" key="3">
    <source>
        <dbReference type="ARBA" id="ARBA00022801"/>
    </source>
</evidence>
<dbReference type="PANTHER" id="PTHR30624">
    <property type="entry name" value="UNCHARACTERIZED PROTEIN TLDD AND PMBA"/>
    <property type="match status" value="1"/>
</dbReference>
<protein>
    <submittedName>
        <fullName evidence="8">Peptidase C69</fullName>
    </submittedName>
</protein>
<dbReference type="InterPro" id="IPR045570">
    <property type="entry name" value="Metalloprtase-TldD/E_cen_dom"/>
</dbReference>
<evidence type="ECO:0000259" key="5">
    <source>
        <dbReference type="Pfam" id="PF01523"/>
    </source>
</evidence>
<dbReference type="InterPro" id="IPR045569">
    <property type="entry name" value="Metalloprtase-TldD/E_C"/>
</dbReference>
<comment type="similarity">
    <text evidence="1">Belongs to the peptidase U62 family.</text>
</comment>
<proteinExistence type="inferred from homology"/>
<evidence type="ECO:0000256" key="1">
    <source>
        <dbReference type="ARBA" id="ARBA00005836"/>
    </source>
</evidence>
<dbReference type="Proteomes" id="UP000051861">
    <property type="component" value="Unassembled WGS sequence"/>
</dbReference>
<dbReference type="SUPFAM" id="SSF111283">
    <property type="entry name" value="Putative modulator of DNA gyrase, PmbA/TldD"/>
    <property type="match status" value="1"/>
</dbReference>
<dbReference type="InterPro" id="IPR036059">
    <property type="entry name" value="TldD/PmbA_sf"/>
</dbReference>
<dbReference type="EMBL" id="LIZX01000103">
    <property type="protein sequence ID" value="KPJ65752.1"/>
    <property type="molecule type" value="Genomic_DNA"/>
</dbReference>
<dbReference type="PATRIC" id="fig|1703775.3.peg.356"/>
<dbReference type="InterPro" id="IPR051463">
    <property type="entry name" value="Peptidase_U62_metallo"/>
</dbReference>
<feature type="domain" description="Metalloprotease TldD/E central" evidence="7">
    <location>
        <begin position="98"/>
        <end position="209"/>
    </location>
</feature>
<dbReference type="InterPro" id="IPR035068">
    <property type="entry name" value="TldD/PmbA_N"/>
</dbReference>
<dbReference type="GO" id="GO:0005829">
    <property type="term" value="C:cytosol"/>
    <property type="evidence" value="ECO:0007669"/>
    <property type="project" value="TreeGrafter"/>
</dbReference>
<name>A0A0S7XTJ7_UNCSA</name>
<evidence type="ECO:0000256" key="4">
    <source>
        <dbReference type="ARBA" id="ARBA00023049"/>
    </source>
</evidence>
<organism evidence="8 9">
    <name type="scientific">candidate division WOR-1 bacterium DG_54_3</name>
    <dbReference type="NCBI Taxonomy" id="1703775"/>
    <lineage>
        <taxon>Bacteria</taxon>
        <taxon>Bacillati</taxon>
        <taxon>Saganbacteria</taxon>
    </lineage>
</organism>
<keyword evidence="2" id="KW-0645">Protease</keyword>
<dbReference type="Pfam" id="PF01523">
    <property type="entry name" value="PmbA_TldD_1st"/>
    <property type="match status" value="1"/>
</dbReference>
<dbReference type="GO" id="GO:0006508">
    <property type="term" value="P:proteolysis"/>
    <property type="evidence" value="ECO:0007669"/>
    <property type="project" value="UniProtKB-KW"/>
</dbReference>
<feature type="domain" description="Metalloprotease TldD/E N-terminal" evidence="5">
    <location>
        <begin position="4"/>
        <end position="68"/>
    </location>
</feature>
<comment type="caution">
    <text evidence="8">The sequence shown here is derived from an EMBL/GenBank/DDBJ whole genome shotgun (WGS) entry which is preliminary data.</text>
</comment>
<evidence type="ECO:0000313" key="9">
    <source>
        <dbReference type="Proteomes" id="UP000051861"/>
    </source>
</evidence>
<dbReference type="Gene3D" id="3.30.2290.10">
    <property type="entry name" value="PmbA/TldD superfamily"/>
    <property type="match status" value="1"/>
</dbReference>
<keyword evidence="3" id="KW-0378">Hydrolase</keyword>
<feature type="domain" description="Metalloprotease TldD/E C-terminal" evidence="6">
    <location>
        <begin position="219"/>
        <end position="460"/>
    </location>
</feature>
<evidence type="ECO:0000259" key="7">
    <source>
        <dbReference type="Pfam" id="PF19290"/>
    </source>
</evidence>
<dbReference type="Pfam" id="PF19290">
    <property type="entry name" value="PmbA_TldD_2nd"/>
    <property type="match status" value="1"/>
</dbReference>
<dbReference type="AlphaFoldDB" id="A0A0S7XTJ7"/>